<feature type="domain" description="Sodium/calcium exchanger membrane region" evidence="6">
    <location>
        <begin position="225"/>
        <end position="367"/>
    </location>
</feature>
<feature type="transmembrane region" description="Helical" evidence="5">
    <location>
        <begin position="88"/>
        <end position="109"/>
    </location>
</feature>
<keyword evidence="4 5" id="KW-0472">Membrane</keyword>
<dbReference type="GO" id="GO:0015385">
    <property type="term" value="F:sodium:proton antiporter activity"/>
    <property type="evidence" value="ECO:0007669"/>
    <property type="project" value="TreeGrafter"/>
</dbReference>
<evidence type="ECO:0000256" key="1">
    <source>
        <dbReference type="ARBA" id="ARBA00004141"/>
    </source>
</evidence>
<dbReference type="GO" id="GO:0015386">
    <property type="term" value="F:potassium:proton antiporter activity"/>
    <property type="evidence" value="ECO:0007669"/>
    <property type="project" value="TreeGrafter"/>
</dbReference>
<keyword evidence="2 5" id="KW-0812">Transmembrane</keyword>
<feature type="transmembrane region" description="Helical" evidence="5">
    <location>
        <begin position="20"/>
        <end position="40"/>
    </location>
</feature>
<reference evidence="7" key="1">
    <citation type="submission" date="2020-09" db="EMBL/GenBank/DDBJ databases">
        <title>Whole genome shotgun sequence of Streptomyces xanthophaeus NBRC 12829.</title>
        <authorList>
            <person name="Komaki H."/>
            <person name="Tamura T."/>
        </authorList>
    </citation>
    <scope>NUCLEOTIDE SEQUENCE</scope>
    <source>
        <strain evidence="7">NBRC 12829</strain>
    </source>
</reference>
<evidence type="ECO:0000313" key="8">
    <source>
        <dbReference type="Proteomes" id="UP000600026"/>
    </source>
</evidence>
<sequence>MVPVVALAALAFSWGRDLPSWAVAVVSLCLAGAVLAAVHHAEVVALRVGEPFGSLVLAVAVTVIEVALIVTLMADGGDKTASLARDTVFAAVMITCNGIVGLSLFVGALRNRVAVFNAEGSGAALATVATLAVLSLVLPTFTTSKPGPEFSTAQLTFAAVASLALYGLFIAVQTVRHRDYFLPVDTKSHREETVPATASAFAAPSAAGEDEDHAEPPTSRAALISLGLLFVALVAVVGDAKAVSPTIEAGVARAGLPNAVVGVIIALLVLLPETLAAVRAARRDRVQTSLNLGYGSAIASIGLTIPAIALASVWLSGPLTLGLGPVHMVLLALTVVVGALTIAPGRATLLQGGVHLVVFAAFIFLAISP</sequence>
<feature type="transmembrane region" description="Helical" evidence="5">
    <location>
        <begin position="292"/>
        <end position="315"/>
    </location>
</feature>
<keyword evidence="3 5" id="KW-1133">Transmembrane helix</keyword>
<feature type="transmembrane region" description="Helical" evidence="5">
    <location>
        <begin position="153"/>
        <end position="172"/>
    </location>
</feature>
<feature type="transmembrane region" description="Helical" evidence="5">
    <location>
        <begin position="221"/>
        <end position="238"/>
    </location>
</feature>
<dbReference type="Proteomes" id="UP000600026">
    <property type="component" value="Unassembled WGS sequence"/>
</dbReference>
<proteinExistence type="predicted"/>
<dbReference type="PANTHER" id="PTHR37958:SF1">
    <property type="entry name" value="SODIUM-POTASSIUM_PROTON ANTIPORTER CHAA"/>
    <property type="match status" value="1"/>
</dbReference>
<name>A0A919GSF1_9ACTN</name>
<feature type="transmembrane region" description="Helical" evidence="5">
    <location>
        <begin position="250"/>
        <end position="271"/>
    </location>
</feature>
<feature type="transmembrane region" description="Helical" evidence="5">
    <location>
        <begin position="321"/>
        <end position="342"/>
    </location>
</feature>
<dbReference type="GO" id="GO:0005886">
    <property type="term" value="C:plasma membrane"/>
    <property type="evidence" value="ECO:0007669"/>
    <property type="project" value="TreeGrafter"/>
</dbReference>
<evidence type="ECO:0000256" key="5">
    <source>
        <dbReference type="SAM" id="Phobius"/>
    </source>
</evidence>
<evidence type="ECO:0000256" key="3">
    <source>
        <dbReference type="ARBA" id="ARBA00022989"/>
    </source>
</evidence>
<dbReference type="InterPro" id="IPR004837">
    <property type="entry name" value="NaCa_Exmemb"/>
</dbReference>
<evidence type="ECO:0000256" key="2">
    <source>
        <dbReference type="ARBA" id="ARBA00022692"/>
    </source>
</evidence>
<protein>
    <submittedName>
        <fullName evidence="7">Ionic transporter y4hA</fullName>
    </submittedName>
</protein>
<comment type="subcellular location">
    <subcellularLocation>
        <location evidence="1">Membrane</location>
        <topology evidence="1">Multi-pass membrane protein</topology>
    </subcellularLocation>
</comment>
<accession>A0A919GSF1</accession>
<evidence type="ECO:0000313" key="7">
    <source>
        <dbReference type="EMBL" id="GHI83713.1"/>
    </source>
</evidence>
<dbReference type="InterPro" id="IPR052946">
    <property type="entry name" value="Alkaline_pH_Ca-Antiporter"/>
</dbReference>
<feature type="transmembrane region" description="Helical" evidence="5">
    <location>
        <begin position="121"/>
        <end position="141"/>
    </location>
</feature>
<feature type="transmembrane region" description="Helical" evidence="5">
    <location>
        <begin position="349"/>
        <end position="367"/>
    </location>
</feature>
<dbReference type="Pfam" id="PF01699">
    <property type="entry name" value="Na_Ca_ex"/>
    <property type="match status" value="2"/>
</dbReference>
<feature type="domain" description="Sodium/calcium exchanger membrane region" evidence="6">
    <location>
        <begin position="21"/>
        <end position="174"/>
    </location>
</feature>
<evidence type="ECO:0000259" key="6">
    <source>
        <dbReference type="Pfam" id="PF01699"/>
    </source>
</evidence>
<gene>
    <name evidence="7" type="ORF">Sxan_10770</name>
</gene>
<evidence type="ECO:0000256" key="4">
    <source>
        <dbReference type="ARBA" id="ARBA00023136"/>
    </source>
</evidence>
<comment type="caution">
    <text evidence="7">The sequence shown here is derived from an EMBL/GenBank/DDBJ whole genome shotgun (WGS) entry which is preliminary data.</text>
</comment>
<dbReference type="EMBL" id="BNEE01000004">
    <property type="protein sequence ID" value="GHI83713.1"/>
    <property type="molecule type" value="Genomic_DNA"/>
</dbReference>
<dbReference type="PANTHER" id="PTHR37958">
    <property type="entry name" value="SODIUM-POTASSIUM/PROTON ANTIPORTER CHAA"/>
    <property type="match status" value="1"/>
</dbReference>
<feature type="transmembrane region" description="Helical" evidence="5">
    <location>
        <begin position="52"/>
        <end position="73"/>
    </location>
</feature>
<keyword evidence="8" id="KW-1185">Reference proteome</keyword>
<dbReference type="AlphaFoldDB" id="A0A919GSF1"/>
<organism evidence="7 8">
    <name type="scientific">Streptomyces xanthophaeus</name>
    <dbReference type="NCBI Taxonomy" id="67385"/>
    <lineage>
        <taxon>Bacteria</taxon>
        <taxon>Bacillati</taxon>
        <taxon>Actinomycetota</taxon>
        <taxon>Actinomycetes</taxon>
        <taxon>Kitasatosporales</taxon>
        <taxon>Streptomycetaceae</taxon>
        <taxon>Streptomyces</taxon>
    </lineage>
</organism>